<dbReference type="OrthoDB" id="10681576at2759"/>
<gene>
    <name evidence="1" type="ORF">E0L32_004032</name>
</gene>
<dbReference type="RefSeq" id="XP_030998094.1">
    <property type="nucleotide sequence ID" value="XM_031138398.1"/>
</dbReference>
<evidence type="ECO:0000313" key="1">
    <source>
        <dbReference type="EMBL" id="TPX16383.1"/>
    </source>
</evidence>
<name>A0A507B9U7_9PEZI</name>
<evidence type="ECO:0000313" key="2">
    <source>
        <dbReference type="Proteomes" id="UP000319257"/>
    </source>
</evidence>
<dbReference type="GeneID" id="41971479"/>
<dbReference type="Proteomes" id="UP000319257">
    <property type="component" value="Unassembled WGS sequence"/>
</dbReference>
<protein>
    <submittedName>
        <fullName evidence="1">Uncharacterized protein</fullName>
    </submittedName>
</protein>
<dbReference type="AlphaFoldDB" id="A0A507B9U7"/>
<keyword evidence="2" id="KW-1185">Reference proteome</keyword>
<reference evidence="1 2" key="1">
    <citation type="submission" date="2019-06" db="EMBL/GenBank/DDBJ databases">
        <title>Draft genome sequence of the filamentous fungus Phialemoniopsis curvata isolated from diesel fuel.</title>
        <authorList>
            <person name="Varaljay V.A."/>
            <person name="Lyon W.J."/>
            <person name="Crouch A.L."/>
            <person name="Drake C.E."/>
            <person name="Hollomon J.M."/>
            <person name="Nadeau L.J."/>
            <person name="Nunn H.S."/>
            <person name="Stevenson B.S."/>
            <person name="Bojanowski C.L."/>
            <person name="Crookes-Goodson W.J."/>
        </authorList>
    </citation>
    <scope>NUCLEOTIDE SEQUENCE [LARGE SCALE GENOMIC DNA]</scope>
    <source>
        <strain evidence="1 2">D216</strain>
    </source>
</reference>
<proteinExistence type="predicted"/>
<organism evidence="1 2">
    <name type="scientific">Thyridium curvatum</name>
    <dbReference type="NCBI Taxonomy" id="1093900"/>
    <lineage>
        <taxon>Eukaryota</taxon>
        <taxon>Fungi</taxon>
        <taxon>Dikarya</taxon>
        <taxon>Ascomycota</taxon>
        <taxon>Pezizomycotina</taxon>
        <taxon>Sordariomycetes</taxon>
        <taxon>Sordariomycetidae</taxon>
        <taxon>Thyridiales</taxon>
        <taxon>Thyridiaceae</taxon>
        <taxon>Thyridium</taxon>
    </lineage>
</organism>
<comment type="caution">
    <text evidence="1">The sequence shown here is derived from an EMBL/GenBank/DDBJ whole genome shotgun (WGS) entry which is preliminary data.</text>
</comment>
<dbReference type="EMBL" id="SKBQ01000018">
    <property type="protein sequence ID" value="TPX16383.1"/>
    <property type="molecule type" value="Genomic_DNA"/>
</dbReference>
<dbReference type="InParanoid" id="A0A507B9U7"/>
<sequence>MDFGSPPLLALRLGKDISLVIASKIADASNSNKKTMTSDPAQTMAATAAAAKMTMMSGDDVPPQRVHYGFLARSGLAISPPPAHPSPPARSYGALRDGGVGDEALVRHFDATPASPSSAIPETLREQLEAILANDDWTSIGGYRIGYFQDCDGRPGDADTEATILITLSRRKSDSRARMTRPWPPLTKALRRNDDSLAGVAIEITNGEVQPAASAVEQLHCVKDITDQYASSPLPGASVGASQLGMGSATLGGYFRAVIDDETIFLALVCHHAISRHEEPITCPASGPIVCSPSDEDHSSHLQLLKDLGASGYVSPDHRSQIEDLVLRLDGHDRVLGKVICSSGMGRCRDGYLMDWALVKVYPERMPASMDQHLQGLRHCMITPVLEHLGERKTYFNDQTSYDGVLLRRPVEGAMYSTEEALAMEIDHKRHAPVVKSGRTTKTTTGSWHRIEPSITVTHETPGGLFLARGRALSIFGRHGRGQWFADKGDSGALVYDYRLRYLGHIVATDKLCPGPHSLSVPMPMALVSPMVVILRDVKESLAQAFGATKVEIEPFA</sequence>
<accession>A0A507B9U7</accession>
<dbReference type="STRING" id="1093900.A0A507B9U7"/>